<feature type="domain" description="Bacteriophage T5 Orf172 DNA-binding" evidence="1">
    <location>
        <begin position="26"/>
        <end position="124"/>
    </location>
</feature>
<reference evidence="3" key="1">
    <citation type="journal article" date="2019" name="Int. J. Syst. Evol. Microbiol.">
        <title>The Global Catalogue of Microorganisms (GCM) 10K type strain sequencing project: providing services to taxonomists for standard genome sequencing and annotation.</title>
        <authorList>
            <consortium name="The Broad Institute Genomics Platform"/>
            <consortium name="The Broad Institute Genome Sequencing Center for Infectious Disease"/>
            <person name="Wu L."/>
            <person name="Ma J."/>
        </authorList>
    </citation>
    <scope>NUCLEOTIDE SEQUENCE [LARGE SCALE GENOMIC DNA]</scope>
    <source>
        <strain evidence="3">NBRC 111980</strain>
    </source>
</reference>
<comment type="caution">
    <text evidence="2">The sequence shown here is derived from an EMBL/GenBank/DDBJ whole genome shotgun (WGS) entry which is preliminary data.</text>
</comment>
<protein>
    <recommendedName>
        <fullName evidence="1">Bacteriophage T5 Orf172 DNA-binding domain-containing protein</fullName>
    </recommendedName>
</protein>
<dbReference type="Proteomes" id="UP001156670">
    <property type="component" value="Unassembled WGS sequence"/>
</dbReference>
<organism evidence="2 3">
    <name type="scientific">Dyella acidisoli</name>
    <dbReference type="NCBI Taxonomy" id="1867834"/>
    <lineage>
        <taxon>Bacteria</taxon>
        <taxon>Pseudomonadati</taxon>
        <taxon>Pseudomonadota</taxon>
        <taxon>Gammaproteobacteria</taxon>
        <taxon>Lysobacterales</taxon>
        <taxon>Rhodanobacteraceae</taxon>
        <taxon>Dyella</taxon>
    </lineage>
</organism>
<sequence>MGVGLSEREAPVDWDLPNPVKRGRTFVYVLPSLGEDLTKVGFTQDPIQRFRTFHPRFFALFDLEQGMLVETVQLREARRLERLLIERWPAHRATAPLLVSDTAGGHTEWFRGIGEEVGPFVRRIAERYGYTLHVPLSSWLRARFVERADQLYDWSQRLLETVEWQAANVAPEGLDPRYAKVLIDTLDACRAVGMELGGLLPPDVLAWYDSVSGGNVTRLFDDDC</sequence>
<gene>
    <name evidence="2" type="ORF">GCM10007901_17970</name>
</gene>
<dbReference type="InterPro" id="IPR018306">
    <property type="entry name" value="Phage_T5_Orf172_DNA-bd"/>
</dbReference>
<proteinExistence type="predicted"/>
<accession>A0ABQ5XMC5</accession>
<keyword evidence="3" id="KW-1185">Reference proteome</keyword>
<evidence type="ECO:0000259" key="1">
    <source>
        <dbReference type="Pfam" id="PF10544"/>
    </source>
</evidence>
<dbReference type="EMBL" id="BSOB01000014">
    <property type="protein sequence ID" value="GLQ92846.1"/>
    <property type="molecule type" value="Genomic_DNA"/>
</dbReference>
<name>A0ABQ5XMC5_9GAMM</name>
<evidence type="ECO:0000313" key="3">
    <source>
        <dbReference type="Proteomes" id="UP001156670"/>
    </source>
</evidence>
<evidence type="ECO:0000313" key="2">
    <source>
        <dbReference type="EMBL" id="GLQ92846.1"/>
    </source>
</evidence>
<dbReference type="Pfam" id="PF10544">
    <property type="entry name" value="T5orf172"/>
    <property type="match status" value="1"/>
</dbReference>